<dbReference type="GO" id="GO:0015074">
    <property type="term" value="P:DNA integration"/>
    <property type="evidence" value="ECO:0007669"/>
    <property type="project" value="InterPro"/>
</dbReference>
<keyword evidence="1" id="KW-0233">DNA recombination</keyword>
<evidence type="ECO:0000313" key="2">
    <source>
        <dbReference type="EMBL" id="PMM65990.1"/>
    </source>
</evidence>
<dbReference type="InterPro" id="IPR011010">
    <property type="entry name" value="DNA_brk_join_enz"/>
</dbReference>
<accession>A0A2N7JZE2</accession>
<dbReference type="Proteomes" id="UP000235533">
    <property type="component" value="Unassembled WGS sequence"/>
</dbReference>
<organism evidence="2 3">
    <name type="scientific">Vibrio splendidus</name>
    <dbReference type="NCBI Taxonomy" id="29497"/>
    <lineage>
        <taxon>Bacteria</taxon>
        <taxon>Pseudomonadati</taxon>
        <taxon>Pseudomonadota</taxon>
        <taxon>Gammaproteobacteria</taxon>
        <taxon>Vibrionales</taxon>
        <taxon>Vibrionaceae</taxon>
        <taxon>Vibrio</taxon>
    </lineage>
</organism>
<dbReference type="InterPro" id="IPR013762">
    <property type="entry name" value="Integrase-like_cat_sf"/>
</dbReference>
<evidence type="ECO:0008006" key="4">
    <source>
        <dbReference type="Google" id="ProtNLM"/>
    </source>
</evidence>
<evidence type="ECO:0000313" key="3">
    <source>
        <dbReference type="Proteomes" id="UP000235533"/>
    </source>
</evidence>
<gene>
    <name evidence="2" type="ORF">BCT54_16235</name>
</gene>
<dbReference type="RefSeq" id="WP_102550919.1">
    <property type="nucleotide sequence ID" value="NZ_MCZF01000012.1"/>
</dbReference>
<reference evidence="3" key="1">
    <citation type="submission" date="2016-07" db="EMBL/GenBank/DDBJ databases">
        <title>Nontailed viruses are major unrecognized killers of bacteria in the ocean.</title>
        <authorList>
            <person name="Kauffman K."/>
            <person name="Hussain F."/>
            <person name="Yang J."/>
            <person name="Arevalo P."/>
            <person name="Brown J."/>
            <person name="Cutler M."/>
            <person name="Kelly L."/>
            <person name="Polz M.F."/>
        </authorList>
    </citation>
    <scope>NUCLEOTIDE SEQUENCE [LARGE SCALE GENOMIC DNA]</scope>
    <source>
        <strain evidence="3">10N.261.48.B5</strain>
    </source>
</reference>
<comment type="caution">
    <text evidence="2">The sequence shown here is derived from an EMBL/GenBank/DDBJ whole genome shotgun (WGS) entry which is preliminary data.</text>
</comment>
<protein>
    <recommendedName>
        <fullName evidence="4">Integrase</fullName>
    </recommendedName>
</protein>
<evidence type="ECO:0000256" key="1">
    <source>
        <dbReference type="ARBA" id="ARBA00023172"/>
    </source>
</evidence>
<sequence length="728" mass="84035">MLRLDNESDFDALSHKMNALCAGAKCGGNYIEDILRPAIKEGNWVKLNEMIVYQDGKRTIRFREDDWFFSDTDLKCKSVCNLQFSLELDIPGTIIIFNGNSRQFINEIKCLALTRMYFSKESVLLATIRRSVMYLRNNANALLRRNISSFGNVTEDTLRDLASDGVDFTYENAFVGLNALHTLQRGLPFKVQYDRLTHSTLNLKMAEGTQFPVIPPRLYFSIINQFSAEIEKAYALRDEIEKSVEKRINLRHAAIQERIKKIRKGKSGFDSHELQAKSTKKFLACLESEGINIVDNEKDERWMQRYYETKPCIREVTTKDLVTQIGGKSYRTADFKRYLHDLNDKAAWYCLLLTGMRVDELSSLHPDFGAQKVTMNNEGGVGKEIIYLLTTRQSKITMNSQKKDDAYVTNLTGYKAFHVLNAINSPYRTRCSQDERHRMFAKIDKTQWCFAKNKGALTTQLIAAINGRIRIVPALTREDIEYLNASEKKHNYSIGDTFHITNHQSRRSLAYYLVGYELCSFPALKQQLSHFSIAMTRWYSRNASSYRKFWNEVNDERIEQKADIYVRIFKQMANGERIAGGKGKTQLQAIAKSGTNYFKDGVNKRLLTKQYWKEMLTNKKEHLHAIATGMYCTNNACSMRISIDLTECVSCEYDYIENVVYAESSRMDAMRNLNLLIEMKELNPSSATRCYMQIKAAERIMIDLNCDHEPYEFTQDVMNMIIHIKGVA</sequence>
<dbReference type="Gene3D" id="1.10.443.10">
    <property type="entry name" value="Intergrase catalytic core"/>
    <property type="match status" value="1"/>
</dbReference>
<dbReference type="EMBL" id="MCZF01000012">
    <property type="protein sequence ID" value="PMM65990.1"/>
    <property type="molecule type" value="Genomic_DNA"/>
</dbReference>
<dbReference type="GO" id="GO:0003677">
    <property type="term" value="F:DNA binding"/>
    <property type="evidence" value="ECO:0007669"/>
    <property type="project" value="InterPro"/>
</dbReference>
<name>A0A2N7JZE2_VIBSP</name>
<dbReference type="SUPFAM" id="SSF56349">
    <property type="entry name" value="DNA breaking-rejoining enzymes"/>
    <property type="match status" value="1"/>
</dbReference>
<dbReference type="AlphaFoldDB" id="A0A2N7JZE2"/>
<dbReference type="GO" id="GO:0006310">
    <property type="term" value="P:DNA recombination"/>
    <property type="evidence" value="ECO:0007669"/>
    <property type="project" value="UniProtKB-KW"/>
</dbReference>
<proteinExistence type="predicted"/>